<sequence length="503" mass="56727">MQTRRRLHQHDTTGTQEEGYPLIPTQQQHHYQNNLNNNYPQNPLFVTTNGGGVGGSTTATTPLLNSAAYQQHQQPQQSSINIGDSFGYPNNQVPIQDADDDKYGKAQRQWNLRSLSNRIQATSGQALRTFIQQPLSAAAAVVTGNYQDSTETTSGSYVNNNFNTGKAHPIQELDDDFEELFDKESVVVMAARDRTGEFNNAIRSLQSRNISRAVNIRDPRKAKQIQSYSDFMMVAKMIGKNIASTYAKLEKLTLLAKKKSLFDDRPQEIQELTYIIKGDLNALNQQIARLQEISKDQRRTNNGKHLVSHSSNMVLALQSKLASMSTDFKQILEVRTENLKHQKNRRDQFAQGQLSVNSVSSSTAKQGSLLLSEENQAVSIDMSAASDTQPLLGPPARIQTQQQIALYDESDNYVQQRAETMQNIESTIVELGGIFQQLAHMVKEQEEIVERIDTNIQDAELNIEAAHGEILKYFQSVSKNRWLMIKIFGVLIFFFIFFIVFMT</sequence>
<dbReference type="Proteomes" id="UP000037069">
    <property type="component" value="Unassembled WGS sequence"/>
</dbReference>
<dbReference type="InterPro" id="IPR010989">
    <property type="entry name" value="SNARE"/>
</dbReference>
<name>A0A0L0CC41_LUCCU</name>
<dbReference type="PROSITE" id="PS50192">
    <property type="entry name" value="T_SNARE"/>
    <property type="match status" value="1"/>
</dbReference>
<proteinExistence type="inferred from homology"/>
<dbReference type="Pfam" id="PF05739">
    <property type="entry name" value="SNARE"/>
    <property type="match status" value="1"/>
</dbReference>
<evidence type="ECO:0000313" key="12">
    <source>
        <dbReference type="Proteomes" id="UP000037069"/>
    </source>
</evidence>
<evidence type="ECO:0000256" key="7">
    <source>
        <dbReference type="ARBA" id="ARBA00023136"/>
    </source>
</evidence>
<feature type="domain" description="T-SNARE coiled-coil homology" evidence="10">
    <location>
        <begin position="411"/>
        <end position="473"/>
    </location>
</feature>
<dbReference type="GO" id="GO:0048278">
    <property type="term" value="P:vesicle docking"/>
    <property type="evidence" value="ECO:0007669"/>
    <property type="project" value="TreeGrafter"/>
</dbReference>
<dbReference type="STRING" id="7375.A0A0L0CC41"/>
<dbReference type="AlphaFoldDB" id="A0A0L0CC41"/>
<keyword evidence="5 9" id="KW-1133">Transmembrane helix</keyword>
<accession>A0A0L0CC41</accession>
<evidence type="ECO:0000256" key="4">
    <source>
        <dbReference type="ARBA" id="ARBA00022692"/>
    </source>
</evidence>
<reference evidence="11 12" key="1">
    <citation type="journal article" date="2015" name="Nat. Commun.">
        <title>Lucilia cuprina genome unlocks parasitic fly biology to underpin future interventions.</title>
        <authorList>
            <person name="Anstead C.A."/>
            <person name="Korhonen P.K."/>
            <person name="Young N.D."/>
            <person name="Hall R.S."/>
            <person name="Jex A.R."/>
            <person name="Murali S.C."/>
            <person name="Hughes D.S."/>
            <person name="Lee S.F."/>
            <person name="Perry T."/>
            <person name="Stroehlein A.J."/>
            <person name="Ansell B.R."/>
            <person name="Breugelmans B."/>
            <person name="Hofmann A."/>
            <person name="Qu J."/>
            <person name="Dugan S."/>
            <person name="Lee S.L."/>
            <person name="Chao H."/>
            <person name="Dinh H."/>
            <person name="Han Y."/>
            <person name="Doddapaneni H.V."/>
            <person name="Worley K.C."/>
            <person name="Muzny D.M."/>
            <person name="Ioannidis P."/>
            <person name="Waterhouse R.M."/>
            <person name="Zdobnov E.M."/>
            <person name="James P.J."/>
            <person name="Bagnall N.H."/>
            <person name="Kotze A.C."/>
            <person name="Gibbs R.A."/>
            <person name="Richards S."/>
            <person name="Batterham P."/>
            <person name="Gasser R.B."/>
        </authorList>
    </citation>
    <scope>NUCLEOTIDE SEQUENCE [LARGE SCALE GENOMIC DNA]</scope>
    <source>
        <strain evidence="11 12">LS</strain>
        <tissue evidence="11">Full body</tissue>
    </source>
</reference>
<evidence type="ECO:0000256" key="6">
    <source>
        <dbReference type="ARBA" id="ARBA00023054"/>
    </source>
</evidence>
<dbReference type="Gene3D" id="1.20.58.70">
    <property type="match status" value="1"/>
</dbReference>
<dbReference type="InterPro" id="IPR000727">
    <property type="entry name" value="T_SNARE_dom"/>
</dbReference>
<feature type="transmembrane region" description="Helical" evidence="9">
    <location>
        <begin position="482"/>
        <end position="502"/>
    </location>
</feature>
<dbReference type="GO" id="GO:0000149">
    <property type="term" value="F:SNARE binding"/>
    <property type="evidence" value="ECO:0007669"/>
    <property type="project" value="TreeGrafter"/>
</dbReference>
<dbReference type="EMBL" id="JRES01000714">
    <property type="protein sequence ID" value="KNC29009.1"/>
    <property type="molecule type" value="Genomic_DNA"/>
</dbReference>
<keyword evidence="6 8" id="KW-0175">Coiled coil</keyword>
<dbReference type="InterPro" id="IPR006012">
    <property type="entry name" value="Syntaxin/epimorphin_CS"/>
</dbReference>
<keyword evidence="4 9" id="KW-0812">Transmembrane</keyword>
<dbReference type="GO" id="GO:0006906">
    <property type="term" value="P:vesicle fusion"/>
    <property type="evidence" value="ECO:0007669"/>
    <property type="project" value="TreeGrafter"/>
</dbReference>
<comment type="caution">
    <text evidence="11">The sequence shown here is derived from an EMBL/GenBank/DDBJ whole genome shotgun (WGS) entry which is preliminary data.</text>
</comment>
<evidence type="ECO:0000256" key="3">
    <source>
        <dbReference type="ARBA" id="ARBA00022448"/>
    </source>
</evidence>
<keyword evidence="12" id="KW-1185">Reference proteome</keyword>
<dbReference type="PANTHER" id="PTHR19957">
    <property type="entry name" value="SYNTAXIN"/>
    <property type="match status" value="1"/>
</dbReference>
<feature type="coiled-coil region" evidence="8">
    <location>
        <begin position="442"/>
        <end position="469"/>
    </location>
</feature>
<dbReference type="FunFam" id="1.20.58.70:FF:000022">
    <property type="entry name" value="Syntaxin-5"/>
    <property type="match status" value="1"/>
</dbReference>
<evidence type="ECO:0000259" key="10">
    <source>
        <dbReference type="PROSITE" id="PS50192"/>
    </source>
</evidence>
<keyword evidence="3" id="KW-0813">Transport</keyword>
<dbReference type="GO" id="GO:0005484">
    <property type="term" value="F:SNAP receptor activity"/>
    <property type="evidence" value="ECO:0007669"/>
    <property type="project" value="InterPro"/>
</dbReference>
<comment type="subcellular location">
    <subcellularLocation>
        <location evidence="1">Membrane</location>
        <topology evidence="1">Single-pass type IV membrane protein</topology>
    </subcellularLocation>
</comment>
<dbReference type="GO" id="GO:0000139">
    <property type="term" value="C:Golgi membrane"/>
    <property type="evidence" value="ECO:0007669"/>
    <property type="project" value="TreeGrafter"/>
</dbReference>
<keyword evidence="7 9" id="KW-0472">Membrane</keyword>
<evidence type="ECO:0000313" key="11">
    <source>
        <dbReference type="EMBL" id="KNC29009.1"/>
    </source>
</evidence>
<dbReference type="OrthoDB" id="421009at2759"/>
<dbReference type="SMART" id="SM00397">
    <property type="entry name" value="t_SNARE"/>
    <property type="match status" value="1"/>
</dbReference>
<dbReference type="GO" id="GO:0031201">
    <property type="term" value="C:SNARE complex"/>
    <property type="evidence" value="ECO:0007669"/>
    <property type="project" value="TreeGrafter"/>
</dbReference>
<dbReference type="PANTHER" id="PTHR19957:SF3">
    <property type="entry name" value="SYNTAXIN-5"/>
    <property type="match status" value="1"/>
</dbReference>
<evidence type="ECO:0000256" key="1">
    <source>
        <dbReference type="ARBA" id="ARBA00004211"/>
    </source>
</evidence>
<dbReference type="SUPFAM" id="SSF47661">
    <property type="entry name" value="t-snare proteins"/>
    <property type="match status" value="1"/>
</dbReference>
<evidence type="ECO:0000256" key="5">
    <source>
        <dbReference type="ARBA" id="ARBA00022989"/>
    </source>
</evidence>
<evidence type="ECO:0000256" key="9">
    <source>
        <dbReference type="SAM" id="Phobius"/>
    </source>
</evidence>
<comment type="similarity">
    <text evidence="2">Belongs to the syntaxin family.</text>
</comment>
<evidence type="ECO:0000256" key="8">
    <source>
        <dbReference type="SAM" id="Coils"/>
    </source>
</evidence>
<dbReference type="InterPro" id="IPR045242">
    <property type="entry name" value="Syntaxin"/>
</dbReference>
<dbReference type="PROSITE" id="PS00914">
    <property type="entry name" value="SYNTAXIN"/>
    <property type="match status" value="1"/>
</dbReference>
<organism evidence="11 12">
    <name type="scientific">Lucilia cuprina</name>
    <name type="common">Green bottle fly</name>
    <name type="synonym">Australian sheep blowfly</name>
    <dbReference type="NCBI Taxonomy" id="7375"/>
    <lineage>
        <taxon>Eukaryota</taxon>
        <taxon>Metazoa</taxon>
        <taxon>Ecdysozoa</taxon>
        <taxon>Arthropoda</taxon>
        <taxon>Hexapoda</taxon>
        <taxon>Insecta</taxon>
        <taxon>Pterygota</taxon>
        <taxon>Neoptera</taxon>
        <taxon>Endopterygota</taxon>
        <taxon>Diptera</taxon>
        <taxon>Brachycera</taxon>
        <taxon>Muscomorpha</taxon>
        <taxon>Oestroidea</taxon>
        <taxon>Calliphoridae</taxon>
        <taxon>Luciliinae</taxon>
        <taxon>Lucilia</taxon>
    </lineage>
</organism>
<dbReference type="GO" id="GO:0006888">
    <property type="term" value="P:endoplasmic reticulum to Golgi vesicle-mediated transport"/>
    <property type="evidence" value="ECO:0007669"/>
    <property type="project" value="TreeGrafter"/>
</dbReference>
<dbReference type="GO" id="GO:0006886">
    <property type="term" value="P:intracellular protein transport"/>
    <property type="evidence" value="ECO:0007669"/>
    <property type="project" value="InterPro"/>
</dbReference>
<dbReference type="OMA" id="EEIFIMA"/>
<protein>
    <submittedName>
        <fullName evidence="11">Syntaxin-5</fullName>
    </submittedName>
</protein>
<evidence type="ECO:0000256" key="2">
    <source>
        <dbReference type="ARBA" id="ARBA00009063"/>
    </source>
</evidence>
<gene>
    <name evidence="11" type="ORF">FF38_10165</name>
</gene>
<dbReference type="CDD" id="cd15844">
    <property type="entry name" value="SNARE_syntaxin5"/>
    <property type="match status" value="1"/>
</dbReference>